<comment type="subcellular location">
    <subcellularLocation>
        <location evidence="1">Membrane</location>
        <topology evidence="1">Multi-pass membrane protein</topology>
    </subcellularLocation>
</comment>
<evidence type="ECO:0000256" key="4">
    <source>
        <dbReference type="ARBA" id="ARBA00022989"/>
    </source>
</evidence>
<keyword evidence="6 8" id="KW-0472">Membrane</keyword>
<sequence length="373" mass="42357">MLLRIHRKTFIAAKTLYAMTLIACYMRLYRLYTVHPRLGPKLMMIKLMVYELTLFLFILVVVLVAYGVAVQSLLFPNREMFDLTALRDVFYYPYWNLYGELSLEYSFATESSCTGPADGVKCPYFNIFVPLLLATYLLIAAILMINLLIAIFSNVFQKVEDRSIEIWKFSMYYLVLEYHEKPCMPTPFNTIEGIVKMVYHAWKRLAKRRARSRARLMAALGPHSNAINSLLKQTLKSYQRNTSESQSGDEDGEEVVGDQMFDFALVDDDASDKDTTYSSDMDTVTDLATPAISDVLTSLKKLESALDEEERTAGSFVNSCKKRYLKKVKNSEERSVEAVVCGIKSKLDELADDVSSLNGAVQHVAVQGTSRKN</sequence>
<feature type="transmembrane region" description="Helical" evidence="8">
    <location>
        <begin position="52"/>
        <end position="75"/>
    </location>
</feature>
<evidence type="ECO:0000313" key="11">
    <source>
        <dbReference type="Proteomes" id="UP001497525"/>
    </source>
</evidence>
<comment type="caution">
    <text evidence="10">The sequence shown here is derived from an EMBL/GenBank/DDBJ whole genome shotgun (WGS) entry which is preliminary data.</text>
</comment>
<dbReference type="PANTHER" id="PTHR13800:SF1">
    <property type="entry name" value="TRANSIENT RECEPTOR POTENTIAL CATION CHANNEL TRPM"/>
    <property type="match status" value="1"/>
</dbReference>
<protein>
    <recommendedName>
        <fullName evidence="9">Ion transport domain-containing protein</fullName>
    </recommendedName>
</protein>
<proteinExistence type="predicted"/>
<organism evidence="10 11">
    <name type="scientific">Calicophoron daubneyi</name>
    <name type="common">Rumen fluke</name>
    <name type="synonym">Paramphistomum daubneyi</name>
    <dbReference type="NCBI Taxonomy" id="300641"/>
    <lineage>
        <taxon>Eukaryota</taxon>
        <taxon>Metazoa</taxon>
        <taxon>Spiralia</taxon>
        <taxon>Lophotrochozoa</taxon>
        <taxon>Platyhelminthes</taxon>
        <taxon>Trematoda</taxon>
        <taxon>Digenea</taxon>
        <taxon>Plagiorchiida</taxon>
        <taxon>Pronocephalata</taxon>
        <taxon>Paramphistomoidea</taxon>
        <taxon>Paramphistomidae</taxon>
        <taxon>Calicophoron</taxon>
    </lineage>
</organism>
<evidence type="ECO:0000259" key="9">
    <source>
        <dbReference type="Pfam" id="PF00520"/>
    </source>
</evidence>
<dbReference type="Proteomes" id="UP001497525">
    <property type="component" value="Unassembled WGS sequence"/>
</dbReference>
<evidence type="ECO:0000256" key="2">
    <source>
        <dbReference type="ARBA" id="ARBA00022448"/>
    </source>
</evidence>
<dbReference type="GO" id="GO:0005886">
    <property type="term" value="C:plasma membrane"/>
    <property type="evidence" value="ECO:0007669"/>
    <property type="project" value="TreeGrafter"/>
</dbReference>
<dbReference type="PRINTS" id="PR01097">
    <property type="entry name" value="TRNSRECEPTRP"/>
</dbReference>
<evidence type="ECO:0000256" key="8">
    <source>
        <dbReference type="SAM" id="Phobius"/>
    </source>
</evidence>
<evidence type="ECO:0000256" key="6">
    <source>
        <dbReference type="ARBA" id="ARBA00023136"/>
    </source>
</evidence>
<dbReference type="AlphaFoldDB" id="A0AAV2T824"/>
<name>A0AAV2T824_CALDB</name>
<evidence type="ECO:0000256" key="7">
    <source>
        <dbReference type="ARBA" id="ARBA00023303"/>
    </source>
</evidence>
<keyword evidence="4 8" id="KW-1133">Transmembrane helix</keyword>
<dbReference type="PANTHER" id="PTHR13800">
    <property type="entry name" value="TRANSIENT RECEPTOR POTENTIAL CATION CHANNEL, SUBFAMILY M, MEMBER 6"/>
    <property type="match status" value="1"/>
</dbReference>
<feature type="transmembrane region" description="Helical" evidence="8">
    <location>
        <begin position="12"/>
        <end position="32"/>
    </location>
</feature>
<evidence type="ECO:0000313" key="10">
    <source>
        <dbReference type="EMBL" id="CAL5132555.1"/>
    </source>
</evidence>
<accession>A0AAV2T824</accession>
<dbReference type="GO" id="GO:0005262">
    <property type="term" value="F:calcium channel activity"/>
    <property type="evidence" value="ECO:0007669"/>
    <property type="project" value="InterPro"/>
</dbReference>
<evidence type="ECO:0000256" key="5">
    <source>
        <dbReference type="ARBA" id="ARBA00023065"/>
    </source>
</evidence>
<keyword evidence="3 8" id="KW-0812">Transmembrane</keyword>
<gene>
    <name evidence="10" type="ORF">CDAUBV1_LOCUS5397</name>
</gene>
<evidence type="ECO:0000256" key="3">
    <source>
        <dbReference type="ARBA" id="ARBA00022692"/>
    </source>
</evidence>
<keyword evidence="5" id="KW-0406">Ion transport</keyword>
<dbReference type="InterPro" id="IPR005821">
    <property type="entry name" value="Ion_trans_dom"/>
</dbReference>
<feature type="domain" description="Ion transport" evidence="9">
    <location>
        <begin position="24"/>
        <end position="162"/>
    </location>
</feature>
<dbReference type="Pfam" id="PF00520">
    <property type="entry name" value="Ion_trans"/>
    <property type="match status" value="1"/>
</dbReference>
<feature type="transmembrane region" description="Helical" evidence="8">
    <location>
        <begin position="131"/>
        <end position="152"/>
    </location>
</feature>
<keyword evidence="2" id="KW-0813">Transport</keyword>
<evidence type="ECO:0000256" key="1">
    <source>
        <dbReference type="ARBA" id="ARBA00004141"/>
    </source>
</evidence>
<keyword evidence="7" id="KW-0407">Ion channel</keyword>
<dbReference type="EMBL" id="CAXLJL010000129">
    <property type="protein sequence ID" value="CAL5132555.1"/>
    <property type="molecule type" value="Genomic_DNA"/>
</dbReference>
<reference evidence="10" key="1">
    <citation type="submission" date="2024-06" db="EMBL/GenBank/DDBJ databases">
        <authorList>
            <person name="Liu X."/>
            <person name="Lenzi L."/>
            <person name="Haldenby T S."/>
            <person name="Uol C."/>
        </authorList>
    </citation>
    <scope>NUCLEOTIDE SEQUENCE</scope>
</reference>
<dbReference type="InterPro" id="IPR050927">
    <property type="entry name" value="TRPM"/>
</dbReference>
<dbReference type="InterPro" id="IPR002153">
    <property type="entry name" value="TRPC_channel"/>
</dbReference>